<dbReference type="InterPro" id="IPR010610">
    <property type="entry name" value="EryCIII-like_C"/>
</dbReference>
<keyword evidence="3" id="KW-1185">Reference proteome</keyword>
<dbReference type="Gene3D" id="3.40.50.2000">
    <property type="entry name" value="Glycogen Phosphorylase B"/>
    <property type="match status" value="3"/>
</dbReference>
<dbReference type="PANTHER" id="PTHR21015">
    <property type="entry name" value="UDP-N-ACETYLGLUCOSAMINE--N-ACETYLMURAMYL-(PENTAPEPTIDE) PYROPHOSPHORYL-UNDECAPRENOL N-ACETYLGLUCOSAMINE TRANSFERASE 1"/>
    <property type="match status" value="1"/>
</dbReference>
<name>A0A9N9LBD7_9HELO</name>
<comment type="caution">
    <text evidence="2">The sequence shown here is derived from an EMBL/GenBank/DDBJ whole genome shotgun (WGS) entry which is preliminary data.</text>
</comment>
<dbReference type="SUPFAM" id="SSF53756">
    <property type="entry name" value="UDP-Glycosyltransferase/glycogen phosphorylase"/>
    <property type="match status" value="1"/>
</dbReference>
<evidence type="ECO:0000313" key="2">
    <source>
        <dbReference type="EMBL" id="CAG8961936.1"/>
    </source>
</evidence>
<gene>
    <name evidence="2" type="ORF">HYFRA_00014094</name>
</gene>
<dbReference type="AlphaFoldDB" id="A0A9N9LBD7"/>
<reference evidence="2" key="1">
    <citation type="submission" date="2021-07" db="EMBL/GenBank/DDBJ databases">
        <authorList>
            <person name="Durling M."/>
        </authorList>
    </citation>
    <scope>NUCLEOTIDE SEQUENCE</scope>
</reference>
<organism evidence="2 3">
    <name type="scientific">Hymenoscyphus fraxineus</name>
    <dbReference type="NCBI Taxonomy" id="746836"/>
    <lineage>
        <taxon>Eukaryota</taxon>
        <taxon>Fungi</taxon>
        <taxon>Dikarya</taxon>
        <taxon>Ascomycota</taxon>
        <taxon>Pezizomycotina</taxon>
        <taxon>Leotiomycetes</taxon>
        <taxon>Helotiales</taxon>
        <taxon>Helotiaceae</taxon>
        <taxon>Hymenoscyphus</taxon>
    </lineage>
</organism>
<proteinExistence type="predicted"/>
<dbReference type="PANTHER" id="PTHR21015:SF22">
    <property type="entry name" value="GLYCOSYLTRANSFERASE"/>
    <property type="match status" value="1"/>
</dbReference>
<evidence type="ECO:0000313" key="3">
    <source>
        <dbReference type="Proteomes" id="UP000696280"/>
    </source>
</evidence>
<protein>
    <recommendedName>
        <fullName evidence="1">Erythromycin biosynthesis protein CIII-like C-terminal domain-containing protein</fullName>
    </recommendedName>
</protein>
<evidence type="ECO:0000259" key="1">
    <source>
        <dbReference type="Pfam" id="PF06722"/>
    </source>
</evidence>
<accession>A0A9N9LBD7</accession>
<dbReference type="Proteomes" id="UP000696280">
    <property type="component" value="Unassembled WGS sequence"/>
</dbReference>
<dbReference type="Pfam" id="PF06722">
    <property type="entry name" value="EryCIII-like_C"/>
    <property type="match status" value="1"/>
</dbReference>
<dbReference type="GO" id="GO:0016757">
    <property type="term" value="F:glycosyltransferase activity"/>
    <property type="evidence" value="ECO:0007669"/>
    <property type="project" value="TreeGrafter"/>
</dbReference>
<feature type="domain" description="Erythromycin biosynthesis protein CIII-like C-terminal" evidence="1">
    <location>
        <begin position="355"/>
        <end position="460"/>
    </location>
</feature>
<dbReference type="OrthoDB" id="5835829at2759"/>
<sequence>MVTNKQKPFLLYVTFDRVGHMTPALQVMEHLVSKGFEIGAISSETWRPAVERLGGKWFPYLGVLESNESMMSFANELGLAGMDKMTPLQLTTAFMKYITIEAMSSSLESIRSAVMLTRHVQPGREIILLYAYPCGGSLPLHLGAGIPGFRGGGEEQEPLKSILINIIPPPWTTPQNPPPYSGLAFDDSEAGIARNELVAASWPPTHFHAELRTMLSRCGVSNACFDRFHEQYAHDGATHSLFDYYWVGHTTTLQMSSPSAEYPTASWPVHCKLAGFLPTKPLPATFVPPAWFAELQDNQASTSASRKKVVFVAQGTVVTDYHSLIIPTIAALAHRDDILVVVVLCKRGATLVLDNNETLPSNVRIADYLPYDAALPFADVFISNSGYGGLNHAINHGVPILQVGATEDKMDLGRRIQYAGNGVYIRPTTAASLRSALDLLTSDDKYRKRALQIRDESVAMNALGRIEEEILNMSSGAPNHESQNSLAVSS</sequence>
<dbReference type="EMBL" id="CAJVRL010000120">
    <property type="protein sequence ID" value="CAG8961936.1"/>
    <property type="molecule type" value="Genomic_DNA"/>
</dbReference>